<dbReference type="SMART" id="SM00421">
    <property type="entry name" value="HTH_LUXR"/>
    <property type="match status" value="1"/>
</dbReference>
<dbReference type="Gene3D" id="1.10.10.10">
    <property type="entry name" value="Winged helix-like DNA-binding domain superfamily/Winged helix DNA-binding domain"/>
    <property type="match status" value="1"/>
</dbReference>
<evidence type="ECO:0000313" key="6">
    <source>
        <dbReference type="EMBL" id="AOZ07876.1"/>
    </source>
</evidence>
<dbReference type="Pfam" id="PF00196">
    <property type="entry name" value="GerE"/>
    <property type="match status" value="1"/>
</dbReference>
<evidence type="ECO:0000256" key="4">
    <source>
        <dbReference type="SAM" id="MobiDB-lite"/>
    </source>
</evidence>
<dbReference type="SUPFAM" id="SSF46894">
    <property type="entry name" value="C-terminal effector domain of the bipartite response regulators"/>
    <property type="match status" value="1"/>
</dbReference>
<proteinExistence type="predicted"/>
<dbReference type="Gene3D" id="1.25.40.10">
    <property type="entry name" value="Tetratricopeptide repeat domain"/>
    <property type="match status" value="1"/>
</dbReference>
<dbReference type="PANTHER" id="PTHR44688:SF16">
    <property type="entry name" value="DNA-BINDING TRANSCRIPTIONAL ACTIVATOR DEVR_DOSR"/>
    <property type="match status" value="1"/>
</dbReference>
<dbReference type="EMBL" id="CP017754">
    <property type="protein sequence ID" value="AOZ07876.1"/>
    <property type="molecule type" value="Genomic_DNA"/>
</dbReference>
<reference evidence="6 7" key="1">
    <citation type="submission" date="2016-10" db="EMBL/GenBank/DDBJ databases">
        <title>Complete genome sequences of three Cupriavidus strains isolated from various Malaysian environments.</title>
        <authorList>
            <person name="Abdullah A.A.-A."/>
            <person name="Shafie N.A.H."/>
            <person name="Lau N.S."/>
        </authorList>
    </citation>
    <scope>NUCLEOTIDE SEQUENCE [LARGE SCALE GENOMIC DNA]</scope>
    <source>
        <strain evidence="6 7">USMAA1020</strain>
    </source>
</reference>
<dbReference type="InterPro" id="IPR016032">
    <property type="entry name" value="Sig_transdc_resp-reg_C-effctor"/>
</dbReference>
<evidence type="ECO:0000256" key="2">
    <source>
        <dbReference type="ARBA" id="ARBA00023125"/>
    </source>
</evidence>
<evidence type="ECO:0000259" key="5">
    <source>
        <dbReference type="PROSITE" id="PS50043"/>
    </source>
</evidence>
<feature type="domain" description="HTH luxR-type" evidence="5">
    <location>
        <begin position="875"/>
        <end position="940"/>
    </location>
</feature>
<keyword evidence="3" id="KW-0804">Transcription</keyword>
<sequence>MTVADLPAPPQRGSRTGAPRRRASGSGVEIREHKLFAPPARPGAIVRHALLERVLALGAPRVVIVQASLGGGKSTFLQQAMDTCRVRRWATGWLTLDEDDDDPHRFEVHFAALVARLAEQAGAAVAGVAARVAADKMLDWTLGQLARIATPAALCLDDVQCLHNPVILRFLRDLLRALPPRCRVFIGSRSLPDIGLSSLLVAEQAMVLRTEDLRFSAAESAAFLGAEGGRAQADADADGIDAETAAAIHRRTEGWPAGLQLFRLSMARPGMARALDELHALREREPLALAGYLSENVLSMQPPEMQDFLQKTALLRRLSGPLCDEVAGGADGTARLRQLEQSGLFLEALQGSPGWYRYHSLFASFLAERLTREDPDQASAVHRRAAHWHARHGTPEEAMFHAVEAREFALAMEILDGWAPRLITSAELVTVVDWFDRLPPHEIVQREGLAIKIAWALVFLRRAAGPHPLLAHLARSGAEDGRDGKAGDSGDSGDSGDGGAGAGAAGHSPVVVLAMAAMFGGDLRGAARLADVPAVQEPAPDRFVAFERGAAANLLAFRAMAQWQEEDIRRLLVLADSHNERAQAAFSQGYTLALRCLLQVIRARPLEATGAPPYPPGLRPRLERGMAAAALGAVRIWASYEADQLDAAEALAAQFEQDITRAAVPEFVALSMVAIARLHQLRGRPARASDTLDTLERIGFESRWSVVREMVAWERLRMAAAAGDAALVDKLLRQVPGQEAPPDGSWLSVTELLSGPVLGRIRLALYQRHLSQAAGLLEAAQAMTPARPLLSLKLSVLQAQLLHYQGQPRQAGRLLLQARETARAGGCLRALLDEGAEVASLLAPPPEPAAVAAALPAAFPAAGLAAGLADPLPAGGTGNGELSQREREILRLLCSGASNREMSQQLYLSENTVKFHLKNLYLKLGVKNRAQAILRVRPPGPSGPSGR</sequence>
<dbReference type="CDD" id="cd06170">
    <property type="entry name" value="LuxR_C_like"/>
    <property type="match status" value="1"/>
</dbReference>
<gene>
    <name evidence="6" type="ORF">BKK80_01495</name>
</gene>
<evidence type="ECO:0000256" key="1">
    <source>
        <dbReference type="ARBA" id="ARBA00023015"/>
    </source>
</evidence>
<evidence type="ECO:0000313" key="7">
    <source>
        <dbReference type="Proteomes" id="UP000177515"/>
    </source>
</evidence>
<dbReference type="InterPro" id="IPR011990">
    <property type="entry name" value="TPR-like_helical_dom_sf"/>
</dbReference>
<keyword evidence="1" id="KW-0805">Transcription regulation</keyword>
<feature type="compositionally biased region" description="Gly residues" evidence="4">
    <location>
        <begin position="493"/>
        <end position="502"/>
    </location>
</feature>
<feature type="compositionally biased region" description="Basic and acidic residues" evidence="4">
    <location>
        <begin position="477"/>
        <end position="488"/>
    </location>
</feature>
<feature type="region of interest" description="Disordered" evidence="4">
    <location>
        <begin position="477"/>
        <end position="502"/>
    </location>
</feature>
<dbReference type="InterPro" id="IPR036388">
    <property type="entry name" value="WH-like_DNA-bd_sf"/>
</dbReference>
<evidence type="ECO:0000256" key="3">
    <source>
        <dbReference type="ARBA" id="ARBA00023163"/>
    </source>
</evidence>
<organism evidence="6 7">
    <name type="scientific">Cupriavidus malaysiensis</name>
    <dbReference type="NCBI Taxonomy" id="367825"/>
    <lineage>
        <taxon>Bacteria</taxon>
        <taxon>Pseudomonadati</taxon>
        <taxon>Pseudomonadota</taxon>
        <taxon>Betaproteobacteria</taxon>
        <taxon>Burkholderiales</taxon>
        <taxon>Burkholderiaceae</taxon>
        <taxon>Cupriavidus</taxon>
    </lineage>
</organism>
<keyword evidence="7" id="KW-1185">Reference proteome</keyword>
<protein>
    <submittedName>
        <fullName evidence="6">LuxR family transcriptional regulator</fullName>
    </submittedName>
</protein>
<dbReference type="Proteomes" id="UP000177515">
    <property type="component" value="Chromosome 1"/>
</dbReference>
<name>A0ABN4TT18_9BURK</name>
<dbReference type="PROSITE" id="PS50043">
    <property type="entry name" value="HTH_LUXR_2"/>
    <property type="match status" value="1"/>
</dbReference>
<dbReference type="InterPro" id="IPR059106">
    <property type="entry name" value="WHD_MalT"/>
</dbReference>
<dbReference type="PRINTS" id="PR00038">
    <property type="entry name" value="HTHLUXR"/>
</dbReference>
<feature type="region of interest" description="Disordered" evidence="4">
    <location>
        <begin position="1"/>
        <end position="28"/>
    </location>
</feature>
<dbReference type="Pfam" id="PF25873">
    <property type="entry name" value="WHD_MalT"/>
    <property type="match status" value="1"/>
</dbReference>
<dbReference type="PANTHER" id="PTHR44688">
    <property type="entry name" value="DNA-BINDING TRANSCRIPTIONAL ACTIVATOR DEVR_DOSR"/>
    <property type="match status" value="1"/>
</dbReference>
<dbReference type="InterPro" id="IPR000792">
    <property type="entry name" value="Tscrpt_reg_LuxR_C"/>
</dbReference>
<keyword evidence="2" id="KW-0238">DNA-binding</keyword>
<accession>A0ABN4TT18</accession>